<feature type="domain" description="PAC" evidence="8">
    <location>
        <begin position="266"/>
        <end position="318"/>
    </location>
</feature>
<evidence type="ECO:0000259" key="8">
    <source>
        <dbReference type="PROSITE" id="PS50113"/>
    </source>
</evidence>
<dbReference type="SMART" id="SM00086">
    <property type="entry name" value="PAC"/>
    <property type="match status" value="4"/>
</dbReference>
<dbReference type="InterPro" id="IPR052162">
    <property type="entry name" value="Sensor_kinase/Photoreceptor"/>
</dbReference>
<feature type="coiled-coil region" evidence="6">
    <location>
        <begin position="692"/>
        <end position="729"/>
    </location>
</feature>
<dbReference type="RefSeq" id="WP_077382943.1">
    <property type="nucleotide sequence ID" value="NZ_FTPD01000067.1"/>
</dbReference>
<accession>A0A1R3VHJ0</accession>
<dbReference type="GO" id="GO:0009190">
    <property type="term" value="P:cyclic nucleotide biosynthetic process"/>
    <property type="evidence" value="ECO:0007669"/>
    <property type="project" value="InterPro"/>
</dbReference>
<dbReference type="GO" id="GO:0035556">
    <property type="term" value="P:intracellular signal transduction"/>
    <property type="evidence" value="ECO:0007669"/>
    <property type="project" value="InterPro"/>
</dbReference>
<dbReference type="Pfam" id="PF00211">
    <property type="entry name" value="Guanylate_cyc"/>
    <property type="match status" value="1"/>
</dbReference>
<keyword evidence="5" id="KW-0418">Kinase</keyword>
<dbReference type="Gene3D" id="3.30.70.1230">
    <property type="entry name" value="Nucleotide cyclase"/>
    <property type="match status" value="1"/>
</dbReference>
<dbReference type="SMART" id="SM00091">
    <property type="entry name" value="PAS"/>
    <property type="match status" value="5"/>
</dbReference>
<keyword evidence="11" id="KW-1185">Reference proteome</keyword>
<dbReference type="InterPro" id="IPR000014">
    <property type="entry name" value="PAS"/>
</dbReference>
<dbReference type="PANTHER" id="PTHR43304">
    <property type="entry name" value="PHYTOCHROME-LIKE PROTEIN CPH1"/>
    <property type="match status" value="1"/>
</dbReference>
<feature type="domain" description="PAC" evidence="8">
    <location>
        <begin position="524"/>
        <end position="576"/>
    </location>
</feature>
<dbReference type="PROSITE" id="PS50125">
    <property type="entry name" value="GUANYLATE_CYCLASE_2"/>
    <property type="match status" value="1"/>
</dbReference>
<reference evidence="11" key="1">
    <citation type="submission" date="2017-01" db="EMBL/GenBank/DDBJ databases">
        <authorList>
            <person name="Brunel B."/>
        </authorList>
    </citation>
    <scope>NUCLEOTIDE SEQUENCE [LARGE SCALE GENOMIC DNA]</scope>
</reference>
<feature type="domain" description="PAC" evidence="8">
    <location>
        <begin position="395"/>
        <end position="447"/>
    </location>
</feature>
<dbReference type="Pfam" id="PF12860">
    <property type="entry name" value="PAS_7"/>
    <property type="match status" value="1"/>
</dbReference>
<dbReference type="InterPro" id="IPR001054">
    <property type="entry name" value="A/G_cyclase"/>
</dbReference>
<feature type="domain" description="PAS" evidence="7">
    <location>
        <begin position="448"/>
        <end position="522"/>
    </location>
</feature>
<dbReference type="EC" id="2.7.13.3" evidence="2"/>
<dbReference type="InterPro" id="IPR000700">
    <property type="entry name" value="PAS-assoc_C"/>
</dbReference>
<keyword evidence="6" id="KW-0175">Coiled coil</keyword>
<comment type="catalytic activity">
    <reaction evidence="1">
        <text>ATP + protein L-histidine = ADP + protein N-phospho-L-histidine.</text>
        <dbReference type="EC" id="2.7.13.3"/>
    </reaction>
</comment>
<name>A0A1R3VHJ0_9HYPH</name>
<gene>
    <name evidence="10" type="ORF">BQ8794_70315</name>
</gene>
<dbReference type="Gene3D" id="3.30.450.20">
    <property type="entry name" value="PAS domain"/>
    <property type="match status" value="5"/>
</dbReference>
<keyword evidence="10" id="KW-0456">Lyase</keyword>
<evidence type="ECO:0000256" key="5">
    <source>
        <dbReference type="ARBA" id="ARBA00022777"/>
    </source>
</evidence>
<evidence type="ECO:0000256" key="3">
    <source>
        <dbReference type="ARBA" id="ARBA00022553"/>
    </source>
</evidence>
<dbReference type="Pfam" id="PF08447">
    <property type="entry name" value="PAS_3"/>
    <property type="match status" value="4"/>
</dbReference>
<dbReference type="PROSITE" id="PS50112">
    <property type="entry name" value="PAS"/>
    <property type="match status" value="4"/>
</dbReference>
<dbReference type="GO" id="GO:0004016">
    <property type="term" value="F:adenylate cyclase activity"/>
    <property type="evidence" value="ECO:0007669"/>
    <property type="project" value="UniProtKB-ARBA"/>
</dbReference>
<sequence length="986" mass="111700">MTTAREHARNATAALHHILHISPEAFDDDGTAAIIEQAIKGATRERDSRVRQQMEDAREAARQRLERLLSSSPAVIYSFKATGDFAPTFVSENIKAVFGYAPDEYLEDPSFWRDRVHPGDQARVDEAISRFFQNGIHSVEYRFRRKDGSWCWVNDEQRLIKDKHGKPLEIVGSWSDISARKAAEQAQAAANARLSELLISSPAVIYSYEATGDFAPTFVSENIRDWLGYEPQEYLEHADFWRRCVHPDDLAAAEAESIHLFKKGRHTIEYRFLKKDGTWCWVNDEQHLIRDPAGQPAEVVGSWSDITDRKRAEESAKAAQDRVEYLLARSPAVIYSFRAAGDYQPTFISRNVKDLLGYEPEEYLENADFWRDRVHPEDLPRVEKDYGRLFEEGRLANEYRFRKKDGSYCWISDDLQLQRDAAGEPVEVVGAWNDITARKQIGEALVAAQDRLVRVLSAAPAVIYSYKASGDFAPIIISENVRSLLGYEPSEYLENADFWRARVHPDELAAVEAESVQLFKKGRHTVEYRFLKNDGTYCWVNDEQQLIRDKDGQPLEIVGSWSDVSARKQAENALRQSEQRLTDAIESISEGFSLYDAEDRLVVCNKAYGDLLYPGRGTPGAGTPYEMLIRNAAEQGLVEDAKGRVDEWVAERLARHRQPGGPHVQRRGNGRWVQINERKTTEGGTVAVYTNITELKRAEENIRNAKHKAERANELVTEKNKALEALSNKLSKYLSPQVYSSIFSGSREVEIASHRKKLTVFFSDIADFTATTDDLESEELTSLLNHYLTEMSKIALEHGATIDKYIGDAVLAFFGDPETRGVRQDAMACVSMAIAMQRRMRELQAEWRDRGLQKPFQLRIGISTGYCTVGNFGSEDRMEYTIIGGEVNLASRLQSHAELGGILLSHETYSLVKDMVLAEEQEPIHAKGIARPVRNYKVQDRVDEMVLQGTAIREEEAGLRVLVDLRKTDRASAVKTLESIVSRLKA</sequence>
<dbReference type="AlphaFoldDB" id="A0A1R3VHJ0"/>
<keyword evidence="4" id="KW-0808">Transferase</keyword>
<feature type="domain" description="Guanylate cyclase" evidence="9">
    <location>
        <begin position="759"/>
        <end position="894"/>
    </location>
</feature>
<dbReference type="InterPro" id="IPR013655">
    <property type="entry name" value="PAS_fold_3"/>
</dbReference>
<feature type="domain" description="PAS" evidence="7">
    <location>
        <begin position="190"/>
        <end position="264"/>
    </location>
</feature>
<keyword evidence="3" id="KW-0597">Phosphoprotein</keyword>
<evidence type="ECO:0000256" key="4">
    <source>
        <dbReference type="ARBA" id="ARBA00022679"/>
    </source>
</evidence>
<evidence type="ECO:0000256" key="2">
    <source>
        <dbReference type="ARBA" id="ARBA00012438"/>
    </source>
</evidence>
<evidence type="ECO:0000256" key="1">
    <source>
        <dbReference type="ARBA" id="ARBA00000085"/>
    </source>
</evidence>
<dbReference type="CDD" id="cd07302">
    <property type="entry name" value="CHD"/>
    <property type="match status" value="1"/>
</dbReference>
<dbReference type="SUPFAM" id="SSF55073">
    <property type="entry name" value="Nucleotide cyclase"/>
    <property type="match status" value="1"/>
</dbReference>
<evidence type="ECO:0000313" key="10">
    <source>
        <dbReference type="EMBL" id="SIT59385.1"/>
    </source>
</evidence>
<dbReference type="PANTHER" id="PTHR43304:SF1">
    <property type="entry name" value="PAC DOMAIN-CONTAINING PROTEIN"/>
    <property type="match status" value="1"/>
</dbReference>
<dbReference type="InterPro" id="IPR029787">
    <property type="entry name" value="Nucleotide_cyclase"/>
</dbReference>
<dbReference type="SMART" id="SM00044">
    <property type="entry name" value="CYCc"/>
    <property type="match status" value="1"/>
</dbReference>
<dbReference type="InterPro" id="IPR035965">
    <property type="entry name" value="PAS-like_dom_sf"/>
</dbReference>
<proteinExistence type="predicted"/>
<dbReference type="InterPro" id="IPR001610">
    <property type="entry name" value="PAC"/>
</dbReference>
<dbReference type="PROSITE" id="PS50113">
    <property type="entry name" value="PAC"/>
    <property type="match status" value="4"/>
</dbReference>
<evidence type="ECO:0000259" key="7">
    <source>
        <dbReference type="PROSITE" id="PS50112"/>
    </source>
</evidence>
<evidence type="ECO:0000259" key="9">
    <source>
        <dbReference type="PROSITE" id="PS50125"/>
    </source>
</evidence>
<dbReference type="SUPFAM" id="SSF55785">
    <property type="entry name" value="PYP-like sensor domain (PAS domain)"/>
    <property type="match status" value="5"/>
</dbReference>
<protein>
    <recommendedName>
        <fullName evidence="2">histidine kinase</fullName>
        <ecNumber evidence="2">2.7.13.3</ecNumber>
    </recommendedName>
</protein>
<dbReference type="STRING" id="1631249.BQ8794_70315"/>
<feature type="domain" description="PAS" evidence="7">
    <location>
        <begin position="61"/>
        <end position="135"/>
    </location>
</feature>
<feature type="domain" description="PAS" evidence="7">
    <location>
        <begin position="319"/>
        <end position="393"/>
    </location>
</feature>
<dbReference type="Proteomes" id="UP000188388">
    <property type="component" value="Unassembled WGS sequence"/>
</dbReference>
<dbReference type="NCBIfam" id="TIGR00229">
    <property type="entry name" value="sensory_box"/>
    <property type="match status" value="4"/>
</dbReference>
<evidence type="ECO:0000256" key="6">
    <source>
        <dbReference type="SAM" id="Coils"/>
    </source>
</evidence>
<organism evidence="10 11">
    <name type="scientific">Mesorhizobium prunaredense</name>
    <dbReference type="NCBI Taxonomy" id="1631249"/>
    <lineage>
        <taxon>Bacteria</taxon>
        <taxon>Pseudomonadati</taxon>
        <taxon>Pseudomonadota</taxon>
        <taxon>Alphaproteobacteria</taxon>
        <taxon>Hyphomicrobiales</taxon>
        <taxon>Phyllobacteriaceae</taxon>
        <taxon>Mesorhizobium</taxon>
    </lineage>
</organism>
<dbReference type="GO" id="GO:0004673">
    <property type="term" value="F:protein histidine kinase activity"/>
    <property type="evidence" value="ECO:0007669"/>
    <property type="project" value="UniProtKB-EC"/>
</dbReference>
<feature type="domain" description="PAC" evidence="8">
    <location>
        <begin position="137"/>
        <end position="189"/>
    </location>
</feature>
<dbReference type="CDD" id="cd00130">
    <property type="entry name" value="PAS"/>
    <property type="match status" value="4"/>
</dbReference>
<evidence type="ECO:0000313" key="11">
    <source>
        <dbReference type="Proteomes" id="UP000188388"/>
    </source>
</evidence>
<dbReference type="EMBL" id="FTPD01000067">
    <property type="protein sequence ID" value="SIT59385.1"/>
    <property type="molecule type" value="Genomic_DNA"/>
</dbReference>